<evidence type="ECO:0000313" key="3">
    <source>
        <dbReference type="Proteomes" id="UP001312908"/>
    </source>
</evidence>
<dbReference type="Pfam" id="PF06347">
    <property type="entry name" value="SH3_4"/>
    <property type="match status" value="2"/>
</dbReference>
<feature type="compositionally biased region" description="Low complexity" evidence="1">
    <location>
        <begin position="67"/>
        <end position="80"/>
    </location>
</feature>
<evidence type="ECO:0000256" key="1">
    <source>
        <dbReference type="SAM" id="MobiDB-lite"/>
    </source>
</evidence>
<protein>
    <recommendedName>
        <fullName evidence="4">Aspartyl-tRNA synthetase</fullName>
    </recommendedName>
</protein>
<sequence length="288" mass="31589">MLLAMGFLITPAASDASPSRKKAGRHHYVAHGGHVTNKPHARRKVSRRAAKHVAAHASKPIPRPKAKQTALPAAPAAPGSATGKAAMAATAPAAAALSAEAQAERMPSDKGSQTGLPLPRFAALRSDKVFFRRGPGQRYPIEWIYRRRGLPVKIEREFDVWRLVEDSDGVKAWVHQATLFGQRHFVIPSVNAPLEAGAHVDEKSSPTHADPQIVGYLTEDEMQAHAQHEARLYHNPDARSRVVAVLRPGVVGRLRVCAAASDWCQVNVKGYKGWLERKNIWDFSPMRF</sequence>
<reference evidence="2 3" key="1">
    <citation type="submission" date="2023-10" db="EMBL/GenBank/DDBJ databases">
        <title>Sorlinia euscelidii gen. nov., sp. nov., an acetic acid bacteria isolated from the gut of Euscelidius variegatus emitter.</title>
        <authorList>
            <person name="Michoud G."/>
            <person name="Marasco R."/>
            <person name="Seferji K."/>
            <person name="Gonella E."/>
            <person name="Garuglieri E."/>
            <person name="Alma A."/>
            <person name="Mapelli F."/>
            <person name="Borin S."/>
            <person name="Daffonchio D."/>
            <person name="Crotti E."/>
        </authorList>
    </citation>
    <scope>NUCLEOTIDE SEQUENCE [LARGE SCALE GENOMIC DNA]</scope>
    <source>
        <strain evidence="2 3">EV16P</strain>
    </source>
</reference>
<dbReference type="Proteomes" id="UP001312908">
    <property type="component" value="Unassembled WGS sequence"/>
</dbReference>
<proteinExistence type="predicted"/>
<dbReference type="EMBL" id="JAWJZY010000001">
    <property type="protein sequence ID" value="MEE8657727.1"/>
    <property type="molecule type" value="Genomic_DNA"/>
</dbReference>
<comment type="caution">
    <text evidence="2">The sequence shown here is derived from an EMBL/GenBank/DDBJ whole genome shotgun (WGS) entry which is preliminary data.</text>
</comment>
<feature type="compositionally biased region" description="Basic residues" evidence="1">
    <location>
        <begin position="37"/>
        <end position="54"/>
    </location>
</feature>
<organism evidence="2 3">
    <name type="scientific">Sorlinia euscelidii</name>
    <dbReference type="NCBI Taxonomy" id="3081148"/>
    <lineage>
        <taxon>Bacteria</taxon>
        <taxon>Pseudomonadati</taxon>
        <taxon>Pseudomonadota</taxon>
        <taxon>Alphaproteobacteria</taxon>
        <taxon>Acetobacterales</taxon>
        <taxon>Acetobacteraceae</taxon>
        <taxon>Sorlinia</taxon>
    </lineage>
</organism>
<evidence type="ECO:0008006" key="4">
    <source>
        <dbReference type="Google" id="ProtNLM"/>
    </source>
</evidence>
<accession>A0ABU7TZ56</accession>
<dbReference type="InterPro" id="IPR010466">
    <property type="entry name" value="DUF1058"/>
</dbReference>
<keyword evidence="3" id="KW-1185">Reference proteome</keyword>
<evidence type="ECO:0000313" key="2">
    <source>
        <dbReference type="EMBL" id="MEE8657727.1"/>
    </source>
</evidence>
<gene>
    <name evidence="2" type="ORF">DOFOFD_01690</name>
</gene>
<feature type="region of interest" description="Disordered" evidence="1">
    <location>
        <begin position="30"/>
        <end position="80"/>
    </location>
</feature>
<name>A0ABU7TZ56_9PROT</name>